<dbReference type="Gene3D" id="2.60.40.2880">
    <property type="entry name" value="MmpS1-5, C-terminal soluble domain"/>
    <property type="match status" value="1"/>
</dbReference>
<dbReference type="Proteomes" id="UP000249645">
    <property type="component" value="Unassembled WGS sequence"/>
</dbReference>
<organism evidence="1 2">
    <name type="scientific">Pseudopedobacter saltans</name>
    <dbReference type="NCBI Taxonomy" id="151895"/>
    <lineage>
        <taxon>Bacteria</taxon>
        <taxon>Pseudomonadati</taxon>
        <taxon>Bacteroidota</taxon>
        <taxon>Sphingobacteriia</taxon>
        <taxon>Sphingobacteriales</taxon>
        <taxon>Sphingobacteriaceae</taxon>
        <taxon>Pseudopedobacter</taxon>
    </lineage>
</organism>
<reference evidence="1 2" key="1">
    <citation type="submission" date="2017-11" db="EMBL/GenBank/DDBJ databases">
        <title>Infants hospitalized years apart are colonized by the same room-sourced microbial strains.</title>
        <authorList>
            <person name="Brooks B."/>
            <person name="Olm M.R."/>
            <person name="Firek B.A."/>
            <person name="Baker R."/>
            <person name="Thomas B.C."/>
            <person name="Morowitz M.J."/>
            <person name="Banfield J.F."/>
        </authorList>
    </citation>
    <scope>NUCLEOTIDE SEQUENCE [LARGE SCALE GENOMIC DNA]</scope>
    <source>
        <strain evidence="1">S2_009_000_R2_76</strain>
    </source>
</reference>
<dbReference type="InterPro" id="IPR038468">
    <property type="entry name" value="MmpS_C"/>
</dbReference>
<comment type="caution">
    <text evidence="1">The sequence shown here is derived from an EMBL/GenBank/DDBJ whole genome shotgun (WGS) entry which is preliminary data.</text>
</comment>
<gene>
    <name evidence="1" type="ORF">DI598_04250</name>
</gene>
<evidence type="ECO:0000313" key="2">
    <source>
        <dbReference type="Proteomes" id="UP000249645"/>
    </source>
</evidence>
<evidence type="ECO:0000313" key="1">
    <source>
        <dbReference type="EMBL" id="PZP51022.1"/>
    </source>
</evidence>
<dbReference type="EMBL" id="QFOI01000045">
    <property type="protein sequence ID" value="PZP51022.1"/>
    <property type="molecule type" value="Genomic_DNA"/>
</dbReference>
<dbReference type="AlphaFoldDB" id="A0A2W5H654"/>
<sequence>MYVYTIFVVGIRVNSFDTELKFKNMKRFLVATSIAFLALTSCSKDDSSTPTPSTPKSRDVKYEISGSFSGQISFISSDNVNGIDAVTVPNLPWTKEKKYSTNVLAIGTGGSSATVSASNAGKTVTLKIYVGGKEVRTGTVTADANGAVSLPALAYTF</sequence>
<accession>A0A2W5H654</accession>
<name>A0A2W5H654_9SPHI</name>
<protein>
    <submittedName>
        <fullName evidence="1">Uncharacterized protein</fullName>
    </submittedName>
</protein>
<proteinExistence type="predicted"/>